<evidence type="ECO:0000313" key="2">
    <source>
        <dbReference type="Proteomes" id="UP000724584"/>
    </source>
</evidence>
<gene>
    <name evidence="1" type="ORF">F5144DRAFT_591717</name>
</gene>
<evidence type="ECO:0000313" key="1">
    <source>
        <dbReference type="EMBL" id="KAH6636635.1"/>
    </source>
</evidence>
<proteinExistence type="predicted"/>
<protein>
    <submittedName>
        <fullName evidence="1">Alpha/Beta hydrolase protein</fullName>
    </submittedName>
</protein>
<dbReference type="Proteomes" id="UP000724584">
    <property type="component" value="Unassembled WGS sequence"/>
</dbReference>
<comment type="caution">
    <text evidence="1">The sequence shown here is derived from an EMBL/GenBank/DDBJ whole genome shotgun (WGS) entry which is preliminary data.</text>
</comment>
<keyword evidence="2" id="KW-1185">Reference proteome</keyword>
<sequence length="539" mass="58945">MRYAAPPLGNLRWRAPVEPAPTLAGGVEKAMTYGPVCLGNGVTYPVQGQSEDCLFVNVWAPTNATEKSKLPVWVFIQGGGYGHNANANWDGNEVVQRSGHSIVMVNFNYRVSLWGFLASERVREDGDLNAGLLDQRMLLEWVKKHIASFGGDPDHVVIHGASAGAGSVATHLVAYGGRNDNLFVGAMSQANFFPAQPFVEELEYQFDRVVSQTGCSQLDPSQQMACLRDRDVAVLQAANYAQPFPGRPDPPVPLFYWTPCVDGDLLRDLPYRLFEKGHFINVPVMFGTSTNEGSVFVPNAATPDDVSLFFRNNYPLLTTNDTTAILAQYPQLPPLPNRNPWFPTASQAYGEATFICPSHNVLTHLHRHSHSLSHPRPHPDTTTTTTNQTTPPQSTNPPTLKIYAYRYNVHDTQNLAAGLGVPHIFDSAAIFGPDNVGSRGGGGYLARASYKTYNAGVVPLVMGYWLGFVRGLDPNWGWGVGGVRWEVWGEGGARGEDGGGMGRRLVVETEGARMESVGRGERERCAFWEGLGGGRMRQK</sequence>
<organism evidence="1 2">
    <name type="scientific">Chaetomium tenue</name>
    <dbReference type="NCBI Taxonomy" id="1854479"/>
    <lineage>
        <taxon>Eukaryota</taxon>
        <taxon>Fungi</taxon>
        <taxon>Dikarya</taxon>
        <taxon>Ascomycota</taxon>
        <taxon>Pezizomycotina</taxon>
        <taxon>Sordariomycetes</taxon>
        <taxon>Sordariomycetidae</taxon>
        <taxon>Sordariales</taxon>
        <taxon>Chaetomiaceae</taxon>
        <taxon>Chaetomium</taxon>
    </lineage>
</organism>
<name>A0ACB7PG39_9PEZI</name>
<dbReference type="EMBL" id="JAGIZQ010000003">
    <property type="protein sequence ID" value="KAH6636635.1"/>
    <property type="molecule type" value="Genomic_DNA"/>
</dbReference>
<accession>A0ACB7PG39</accession>
<keyword evidence="1" id="KW-0378">Hydrolase</keyword>
<reference evidence="1 2" key="1">
    <citation type="journal article" date="2021" name="Nat. Commun.">
        <title>Genetic determinants of endophytism in the Arabidopsis root mycobiome.</title>
        <authorList>
            <person name="Mesny F."/>
            <person name="Miyauchi S."/>
            <person name="Thiergart T."/>
            <person name="Pickel B."/>
            <person name="Atanasova L."/>
            <person name="Karlsson M."/>
            <person name="Huettel B."/>
            <person name="Barry K.W."/>
            <person name="Haridas S."/>
            <person name="Chen C."/>
            <person name="Bauer D."/>
            <person name="Andreopoulos W."/>
            <person name="Pangilinan J."/>
            <person name="LaButti K."/>
            <person name="Riley R."/>
            <person name="Lipzen A."/>
            <person name="Clum A."/>
            <person name="Drula E."/>
            <person name="Henrissat B."/>
            <person name="Kohler A."/>
            <person name="Grigoriev I.V."/>
            <person name="Martin F.M."/>
            <person name="Hacquard S."/>
        </authorList>
    </citation>
    <scope>NUCLEOTIDE SEQUENCE [LARGE SCALE GENOMIC DNA]</scope>
    <source>
        <strain evidence="1 2">MPI-SDFR-AT-0079</strain>
    </source>
</reference>